<keyword evidence="1" id="KW-0472">Membrane</keyword>
<evidence type="ECO:0000256" key="1">
    <source>
        <dbReference type="SAM" id="Phobius"/>
    </source>
</evidence>
<gene>
    <name evidence="2" type="ORF">N476_20440</name>
</gene>
<feature type="transmembrane region" description="Helical" evidence="1">
    <location>
        <begin position="95"/>
        <end position="116"/>
    </location>
</feature>
<protein>
    <recommendedName>
        <fullName evidence="4">DUF2306 domain-containing protein</fullName>
    </recommendedName>
</protein>
<dbReference type="InterPro" id="IPR018750">
    <property type="entry name" value="DUF2306_membrane"/>
</dbReference>
<feature type="transmembrane region" description="Helical" evidence="1">
    <location>
        <begin position="36"/>
        <end position="55"/>
    </location>
</feature>
<proteinExistence type="predicted"/>
<sequence length="121" mass="13104">MGISLPILIHLFAVIPAIGLGFLNLAMKKGTSLHKLFGRVWVALMIIASLISFLIQPTGSLTWLHLFAILVIVSVSIGTYAIYKQNQKLHLHCMSGAYIGTVISAIVAASVPGRLLHQLLF</sequence>
<comment type="caution">
    <text evidence="2">The sequence shown here is derived from an EMBL/GenBank/DDBJ whole genome shotgun (WGS) entry which is preliminary data.</text>
</comment>
<keyword evidence="1" id="KW-0812">Transmembrane</keyword>
<organism evidence="2 3">
    <name type="scientific">Pseudoalteromonas luteoviolacea H33</name>
    <dbReference type="NCBI Taxonomy" id="1365251"/>
    <lineage>
        <taxon>Bacteria</taxon>
        <taxon>Pseudomonadati</taxon>
        <taxon>Pseudomonadota</taxon>
        <taxon>Gammaproteobacteria</taxon>
        <taxon>Alteromonadales</taxon>
        <taxon>Pseudoalteromonadaceae</taxon>
        <taxon>Pseudoalteromonas</taxon>
    </lineage>
</organism>
<dbReference type="EMBL" id="AUXZ01000084">
    <property type="protein sequence ID" value="KZN49081.1"/>
    <property type="molecule type" value="Genomic_DNA"/>
</dbReference>
<keyword evidence="1" id="KW-1133">Transmembrane helix</keyword>
<dbReference type="RefSeq" id="WP_063362748.1">
    <property type="nucleotide sequence ID" value="NZ_AUXZ01000084.1"/>
</dbReference>
<dbReference type="OrthoDB" id="9815686at2"/>
<feature type="transmembrane region" description="Helical" evidence="1">
    <location>
        <begin position="6"/>
        <end position="24"/>
    </location>
</feature>
<dbReference type="AlphaFoldDB" id="A0A161Y030"/>
<reference evidence="2 3" key="1">
    <citation type="submission" date="2013-07" db="EMBL/GenBank/DDBJ databases">
        <title>Comparative Genomic and Metabolomic Analysis of Twelve Strains of Pseudoalteromonas luteoviolacea.</title>
        <authorList>
            <person name="Vynne N.G."/>
            <person name="Mansson M."/>
            <person name="Gram L."/>
        </authorList>
    </citation>
    <scope>NUCLEOTIDE SEQUENCE [LARGE SCALE GENOMIC DNA]</scope>
    <source>
        <strain evidence="2 3">H33</strain>
    </source>
</reference>
<evidence type="ECO:0008006" key="4">
    <source>
        <dbReference type="Google" id="ProtNLM"/>
    </source>
</evidence>
<accession>A0A161Y030</accession>
<dbReference type="PATRIC" id="fig|1365251.3.peg.3411"/>
<evidence type="ECO:0000313" key="3">
    <source>
        <dbReference type="Proteomes" id="UP000076503"/>
    </source>
</evidence>
<dbReference type="Proteomes" id="UP000076503">
    <property type="component" value="Unassembled WGS sequence"/>
</dbReference>
<evidence type="ECO:0000313" key="2">
    <source>
        <dbReference type="EMBL" id="KZN49081.1"/>
    </source>
</evidence>
<feature type="transmembrane region" description="Helical" evidence="1">
    <location>
        <begin position="61"/>
        <end position="83"/>
    </location>
</feature>
<dbReference type="Pfam" id="PF10067">
    <property type="entry name" value="DUF2306"/>
    <property type="match status" value="1"/>
</dbReference>
<name>A0A161Y030_9GAMM</name>